<evidence type="ECO:0000313" key="11">
    <source>
        <dbReference type="Proteomes" id="UP000504635"/>
    </source>
</evidence>
<dbReference type="OrthoDB" id="7179992at2759"/>
<keyword evidence="2" id="KW-1003">Cell membrane</keyword>
<dbReference type="FunCoup" id="A0A6J2XAF6">
    <property type="interactions" value="30"/>
</dbReference>
<evidence type="ECO:0000256" key="3">
    <source>
        <dbReference type="ARBA" id="ARBA00022606"/>
    </source>
</evidence>
<keyword evidence="9" id="KW-0807">Transducer</keyword>
<dbReference type="GO" id="GO:0005549">
    <property type="term" value="F:odorant binding"/>
    <property type="evidence" value="ECO:0007669"/>
    <property type="project" value="InterPro"/>
</dbReference>
<protein>
    <submittedName>
        <fullName evidence="12">Odorant receptor Or2-like isoform X1</fullName>
    </submittedName>
</protein>
<dbReference type="RefSeq" id="XP_030748248.1">
    <property type="nucleotide sequence ID" value="XM_030892388.1"/>
</dbReference>
<comment type="subcellular location">
    <subcellularLocation>
        <location evidence="1">Cell membrane</location>
        <topology evidence="1">Multi-pass membrane protein</topology>
    </subcellularLocation>
</comment>
<keyword evidence="8" id="KW-0675">Receptor</keyword>
<proteinExistence type="predicted"/>
<dbReference type="AlphaFoldDB" id="A0A6J2XAF6"/>
<evidence type="ECO:0000256" key="4">
    <source>
        <dbReference type="ARBA" id="ARBA00022692"/>
    </source>
</evidence>
<dbReference type="GeneID" id="115876572"/>
<name>A0A6J2XAF6_SITOR</name>
<evidence type="ECO:0000256" key="8">
    <source>
        <dbReference type="ARBA" id="ARBA00023170"/>
    </source>
</evidence>
<keyword evidence="3" id="KW-0716">Sensory transduction</keyword>
<evidence type="ECO:0000313" key="12">
    <source>
        <dbReference type="RefSeq" id="XP_030748248.1"/>
    </source>
</evidence>
<dbReference type="PANTHER" id="PTHR21137">
    <property type="entry name" value="ODORANT RECEPTOR"/>
    <property type="match status" value="1"/>
</dbReference>
<dbReference type="InParanoid" id="A0A6J2XAF6"/>
<keyword evidence="11" id="KW-1185">Reference proteome</keyword>
<evidence type="ECO:0000256" key="1">
    <source>
        <dbReference type="ARBA" id="ARBA00004651"/>
    </source>
</evidence>
<gene>
    <name evidence="12" type="primary">LOC115876572</name>
</gene>
<feature type="transmembrane region" description="Helical" evidence="10">
    <location>
        <begin position="20"/>
        <end position="42"/>
    </location>
</feature>
<dbReference type="GO" id="GO:0004984">
    <property type="term" value="F:olfactory receptor activity"/>
    <property type="evidence" value="ECO:0007669"/>
    <property type="project" value="InterPro"/>
</dbReference>
<dbReference type="InterPro" id="IPR004117">
    <property type="entry name" value="7tm6_olfct_rcpt"/>
</dbReference>
<evidence type="ECO:0000256" key="2">
    <source>
        <dbReference type="ARBA" id="ARBA00022475"/>
    </source>
</evidence>
<dbReference type="PANTHER" id="PTHR21137:SF3">
    <property type="entry name" value="ODORANT RECEPTOR 30A-RELATED"/>
    <property type="match status" value="1"/>
</dbReference>
<dbReference type="Pfam" id="PF02949">
    <property type="entry name" value="7tm_6"/>
    <property type="match status" value="1"/>
</dbReference>
<evidence type="ECO:0000256" key="9">
    <source>
        <dbReference type="ARBA" id="ARBA00023224"/>
    </source>
</evidence>
<evidence type="ECO:0000256" key="6">
    <source>
        <dbReference type="ARBA" id="ARBA00022989"/>
    </source>
</evidence>
<dbReference type="KEGG" id="soy:115876572"/>
<feature type="transmembrane region" description="Helical" evidence="10">
    <location>
        <begin position="197"/>
        <end position="218"/>
    </location>
</feature>
<evidence type="ECO:0000256" key="7">
    <source>
        <dbReference type="ARBA" id="ARBA00023136"/>
    </source>
</evidence>
<feature type="transmembrane region" description="Helical" evidence="10">
    <location>
        <begin position="78"/>
        <end position="109"/>
    </location>
</feature>
<sequence>MSAEDDVIKYYFHQIAIWRIVTWTIVTLLYIVIYSYIFFGIYDNIEKNKFHKIMNESLEIPNIYPILFPAKTEHLTSFYYLNVFLATVVAPTYTSSFFIVTTCMIFGAIQLKIFQIRIKKIHETAKSAQYESKEAQYDGDVALVLNEFIRKHQELIEFITNLNKTTKYITFVEFLVSSLNCASIVTSLIKIKSWDANLLIIITYILALTIQIFAYAWAANEIKVHSLGIADALFESDWYHFNKKCRKMVLIMLMRAQKPLYMSIGPFGSMTNETALLMIKASYSYVAFMKD</sequence>
<keyword evidence="6 10" id="KW-1133">Transmembrane helix</keyword>
<dbReference type="Proteomes" id="UP000504635">
    <property type="component" value="Unplaced"/>
</dbReference>
<keyword evidence="7 10" id="KW-0472">Membrane</keyword>
<accession>A0A6J2XAF6</accession>
<evidence type="ECO:0000256" key="10">
    <source>
        <dbReference type="SAM" id="Phobius"/>
    </source>
</evidence>
<organism evidence="11 12">
    <name type="scientific">Sitophilus oryzae</name>
    <name type="common">Rice weevil</name>
    <name type="synonym">Curculio oryzae</name>
    <dbReference type="NCBI Taxonomy" id="7048"/>
    <lineage>
        <taxon>Eukaryota</taxon>
        <taxon>Metazoa</taxon>
        <taxon>Ecdysozoa</taxon>
        <taxon>Arthropoda</taxon>
        <taxon>Hexapoda</taxon>
        <taxon>Insecta</taxon>
        <taxon>Pterygota</taxon>
        <taxon>Neoptera</taxon>
        <taxon>Endopterygota</taxon>
        <taxon>Coleoptera</taxon>
        <taxon>Polyphaga</taxon>
        <taxon>Cucujiformia</taxon>
        <taxon>Curculionidae</taxon>
        <taxon>Dryophthorinae</taxon>
        <taxon>Sitophilus</taxon>
    </lineage>
</organism>
<dbReference type="GO" id="GO:0005886">
    <property type="term" value="C:plasma membrane"/>
    <property type="evidence" value="ECO:0007669"/>
    <property type="project" value="UniProtKB-SubCell"/>
</dbReference>
<reference evidence="12" key="1">
    <citation type="submission" date="2025-08" db="UniProtKB">
        <authorList>
            <consortium name="RefSeq"/>
        </authorList>
    </citation>
    <scope>IDENTIFICATION</scope>
    <source>
        <tissue evidence="12">Gonads</tissue>
    </source>
</reference>
<evidence type="ECO:0000256" key="5">
    <source>
        <dbReference type="ARBA" id="ARBA00022725"/>
    </source>
</evidence>
<keyword evidence="4 10" id="KW-0812">Transmembrane</keyword>
<keyword evidence="5" id="KW-0552">Olfaction</keyword>
<dbReference type="GO" id="GO:0007165">
    <property type="term" value="P:signal transduction"/>
    <property type="evidence" value="ECO:0007669"/>
    <property type="project" value="UniProtKB-KW"/>
</dbReference>